<dbReference type="InterPro" id="IPR011055">
    <property type="entry name" value="Dup_hybrid_motif"/>
</dbReference>
<evidence type="ECO:0000313" key="2">
    <source>
        <dbReference type="EMBL" id="QTX04937.1"/>
    </source>
</evidence>
<dbReference type="Proteomes" id="UP000671914">
    <property type="component" value="Chromosome"/>
</dbReference>
<dbReference type="Gene3D" id="2.70.70.10">
    <property type="entry name" value="Glucose Permease (Domain IIA)"/>
    <property type="match status" value="1"/>
</dbReference>
<feature type="domain" description="M23ase beta-sheet core" evidence="1">
    <location>
        <begin position="120"/>
        <end position="181"/>
    </location>
</feature>
<dbReference type="InterPro" id="IPR050570">
    <property type="entry name" value="Cell_wall_metabolism_enzyme"/>
</dbReference>
<dbReference type="RefSeq" id="WP_210899061.1">
    <property type="nucleotide sequence ID" value="NZ_CP071696.1"/>
</dbReference>
<dbReference type="AlphaFoldDB" id="A0A975FNJ6"/>
<reference evidence="2" key="1">
    <citation type="submission" date="2021-03" db="EMBL/GenBank/DDBJ databases">
        <title>Agromyces archimandritus sp. nov., isolated from the cockroach Archimandrita tessellata.</title>
        <authorList>
            <person name="Guzman J."/>
            <person name="Ortuzar M."/>
            <person name="Poehlein A."/>
            <person name="Daniel R."/>
            <person name="Trujillo M."/>
            <person name="Vilcinskas A."/>
        </authorList>
    </citation>
    <scope>NUCLEOTIDE SEQUENCE</scope>
    <source>
        <strain evidence="2">G127AT</strain>
    </source>
</reference>
<evidence type="ECO:0000313" key="3">
    <source>
        <dbReference type="Proteomes" id="UP000671914"/>
    </source>
</evidence>
<dbReference type="KEGG" id="aarc:G127AT_01390"/>
<protein>
    <submittedName>
        <fullName evidence="2">M23 family metallopeptidase</fullName>
    </submittedName>
</protein>
<keyword evidence="3" id="KW-1185">Reference proteome</keyword>
<dbReference type="SUPFAM" id="SSF51261">
    <property type="entry name" value="Duplicated hybrid motif"/>
    <property type="match status" value="1"/>
</dbReference>
<dbReference type="InterPro" id="IPR016047">
    <property type="entry name" value="M23ase_b-sheet_dom"/>
</dbReference>
<dbReference type="GO" id="GO:0004222">
    <property type="term" value="F:metalloendopeptidase activity"/>
    <property type="evidence" value="ECO:0007669"/>
    <property type="project" value="TreeGrafter"/>
</dbReference>
<name>A0A975FNJ6_9MICO</name>
<dbReference type="EMBL" id="CP071696">
    <property type="protein sequence ID" value="QTX04937.1"/>
    <property type="molecule type" value="Genomic_DNA"/>
</dbReference>
<sequence>MDEATPILFDLPLRGRMLVQNSPARRIPSHGTTLFGTSHAVDLVPVDEHGRSAPRDVRSLVALEPPERFLGFGMPVLAPAAGSVVAAHDAEADHEARRSPFVLVPYALTQAERVREGITGLAGNHVVVALGPAGPFALIAHLRRGTLRVGIGETIAAGDAIGECGNSGNSTEPHVHVQLSDTDDWARARGVPFAFRRYRDAGGAVIRGGMPGEREVVEAV</sequence>
<dbReference type="Pfam" id="PF01551">
    <property type="entry name" value="Peptidase_M23"/>
    <property type="match status" value="1"/>
</dbReference>
<organism evidence="2 3">
    <name type="scientific">Agromyces archimandritae</name>
    <dbReference type="NCBI Taxonomy" id="2781962"/>
    <lineage>
        <taxon>Bacteria</taxon>
        <taxon>Bacillati</taxon>
        <taxon>Actinomycetota</taxon>
        <taxon>Actinomycetes</taxon>
        <taxon>Micrococcales</taxon>
        <taxon>Microbacteriaceae</taxon>
        <taxon>Agromyces</taxon>
    </lineage>
</organism>
<accession>A0A975FNJ6</accession>
<dbReference type="CDD" id="cd12797">
    <property type="entry name" value="M23_peptidase"/>
    <property type="match status" value="1"/>
</dbReference>
<dbReference type="PANTHER" id="PTHR21666:SF270">
    <property type="entry name" value="MUREIN HYDROLASE ACTIVATOR ENVC"/>
    <property type="match status" value="1"/>
</dbReference>
<proteinExistence type="predicted"/>
<gene>
    <name evidence="2" type="ORF">G127AT_01390</name>
</gene>
<dbReference type="PANTHER" id="PTHR21666">
    <property type="entry name" value="PEPTIDASE-RELATED"/>
    <property type="match status" value="1"/>
</dbReference>
<evidence type="ECO:0000259" key="1">
    <source>
        <dbReference type="Pfam" id="PF01551"/>
    </source>
</evidence>